<keyword evidence="2" id="KW-1185">Reference proteome</keyword>
<dbReference type="WBParaSite" id="ACAC_0000454001-mRNA-1">
    <property type="protein sequence ID" value="ACAC_0000454001-mRNA-1"/>
    <property type="gene ID" value="ACAC_0000454001"/>
</dbReference>
<evidence type="ECO:0000256" key="1">
    <source>
        <dbReference type="ARBA" id="ARBA00022658"/>
    </source>
</evidence>
<protein>
    <submittedName>
        <fullName evidence="3">Component of oligomeric Golgi complex 8</fullName>
    </submittedName>
</protein>
<dbReference type="InterPro" id="IPR051336">
    <property type="entry name" value="RhoGEF_Guanine_NuclExch_SF"/>
</dbReference>
<proteinExistence type="predicted"/>
<keyword evidence="1" id="KW-0344">Guanine-nucleotide releasing factor</keyword>
<evidence type="ECO:0000313" key="2">
    <source>
        <dbReference type="Proteomes" id="UP000035642"/>
    </source>
</evidence>
<organism evidence="2 3">
    <name type="scientific">Angiostrongylus cantonensis</name>
    <name type="common">Rat lungworm</name>
    <dbReference type="NCBI Taxonomy" id="6313"/>
    <lineage>
        <taxon>Eukaryota</taxon>
        <taxon>Metazoa</taxon>
        <taxon>Ecdysozoa</taxon>
        <taxon>Nematoda</taxon>
        <taxon>Chromadorea</taxon>
        <taxon>Rhabditida</taxon>
        <taxon>Rhabditina</taxon>
        <taxon>Rhabditomorpha</taxon>
        <taxon>Strongyloidea</taxon>
        <taxon>Metastrongylidae</taxon>
        <taxon>Angiostrongylus</taxon>
    </lineage>
</organism>
<reference evidence="2" key="1">
    <citation type="submission" date="2012-09" db="EMBL/GenBank/DDBJ databases">
        <authorList>
            <person name="Martin A.A."/>
        </authorList>
    </citation>
    <scope>NUCLEOTIDE SEQUENCE</scope>
</reference>
<dbReference type="AlphaFoldDB" id="A0A0K0D395"/>
<dbReference type="GO" id="GO:0005085">
    <property type="term" value="F:guanyl-nucleotide exchange factor activity"/>
    <property type="evidence" value="ECO:0007669"/>
    <property type="project" value="UniProtKB-KW"/>
</dbReference>
<dbReference type="PANTHER" id="PTHR22826:SF211">
    <property type="entry name" value="LD43457P"/>
    <property type="match status" value="1"/>
</dbReference>
<dbReference type="STRING" id="6313.A0A0K0D395"/>
<dbReference type="GO" id="GO:0005737">
    <property type="term" value="C:cytoplasm"/>
    <property type="evidence" value="ECO:0007669"/>
    <property type="project" value="TreeGrafter"/>
</dbReference>
<dbReference type="PANTHER" id="PTHR22826">
    <property type="entry name" value="RHO GUANINE EXCHANGE FACTOR-RELATED"/>
    <property type="match status" value="1"/>
</dbReference>
<dbReference type="Gene3D" id="1.20.58.60">
    <property type="match status" value="1"/>
</dbReference>
<dbReference type="Proteomes" id="UP000035642">
    <property type="component" value="Unassembled WGS sequence"/>
</dbReference>
<sequence length="212" mass="23359">ILAKPFCFGVIVDPHSVVVNTSSRKGKSTFDRHRRNLRSRLLQISQHRCSSISYDLQLQSSFARHLLYLEEHRAIGDSVQAAEILADQHEQYTKVVLEDITAAKALKNAGEELISANDAGIMGSLLPKCDELERMADALNGALQRRSTVLRMSVGMHTQISHANSWCKKGVGMLSSMLLDVSAASASSSLAKMDEFLDEGSRLQVSNVFIFP</sequence>
<accession>A0A0K0D395</accession>
<reference evidence="3" key="2">
    <citation type="submission" date="2017-02" db="UniProtKB">
        <authorList>
            <consortium name="WormBaseParasite"/>
        </authorList>
    </citation>
    <scope>IDENTIFICATION</scope>
</reference>
<name>A0A0K0D395_ANGCA</name>
<evidence type="ECO:0000313" key="3">
    <source>
        <dbReference type="WBParaSite" id="ACAC_0000454001-mRNA-1"/>
    </source>
</evidence>